<dbReference type="Gene3D" id="3.10.450.50">
    <property type="match status" value="1"/>
</dbReference>
<dbReference type="STRING" id="683228.GA0070617_2714"/>
<evidence type="ECO:0000313" key="3">
    <source>
        <dbReference type="Proteomes" id="UP000198937"/>
    </source>
</evidence>
<dbReference type="EMBL" id="FMIA01000002">
    <property type="protein sequence ID" value="SCL54610.1"/>
    <property type="molecule type" value="Genomic_DNA"/>
</dbReference>
<name>A0A1C6UKL1_9ACTN</name>
<accession>A0A1C6UKL1</accession>
<dbReference type="Pfam" id="PF12680">
    <property type="entry name" value="SnoaL_2"/>
    <property type="match status" value="1"/>
</dbReference>
<dbReference type="RefSeq" id="WP_175440516.1">
    <property type="nucleotide sequence ID" value="NZ_BMMJ01000009.1"/>
</dbReference>
<protein>
    <submittedName>
        <fullName evidence="2">Ketosteroid isomerase-related protein</fullName>
    </submittedName>
</protein>
<dbReference type="InterPro" id="IPR037401">
    <property type="entry name" value="SnoaL-like"/>
</dbReference>
<organism evidence="2 3">
    <name type="scientific">Micromonospora yangpuensis</name>
    <dbReference type="NCBI Taxonomy" id="683228"/>
    <lineage>
        <taxon>Bacteria</taxon>
        <taxon>Bacillati</taxon>
        <taxon>Actinomycetota</taxon>
        <taxon>Actinomycetes</taxon>
        <taxon>Micromonosporales</taxon>
        <taxon>Micromonosporaceae</taxon>
        <taxon>Micromonospora</taxon>
    </lineage>
</organism>
<keyword evidence="2" id="KW-0413">Isomerase</keyword>
<keyword evidence="3" id="KW-1185">Reference proteome</keyword>
<evidence type="ECO:0000259" key="1">
    <source>
        <dbReference type="Pfam" id="PF12680"/>
    </source>
</evidence>
<sequence>MTVTTPARRLVEEYYALIDGGNLPAACELMTEDVKLTFANAEPVHGRAAAEASIKYVLDHCDRITHRVVTFFETGDADGARTAFYEIRITYVLKNGKVLDNPGAVVATVDAQGRFTEQRLYGDLNEVFVP</sequence>
<dbReference type="SUPFAM" id="SSF54427">
    <property type="entry name" value="NTF2-like"/>
    <property type="match status" value="1"/>
</dbReference>
<dbReference type="Proteomes" id="UP000198937">
    <property type="component" value="Unassembled WGS sequence"/>
</dbReference>
<dbReference type="GO" id="GO:0016853">
    <property type="term" value="F:isomerase activity"/>
    <property type="evidence" value="ECO:0007669"/>
    <property type="project" value="UniProtKB-KW"/>
</dbReference>
<proteinExistence type="predicted"/>
<reference evidence="2 3" key="1">
    <citation type="submission" date="2016-06" db="EMBL/GenBank/DDBJ databases">
        <authorList>
            <person name="Kjaerup R.B."/>
            <person name="Dalgaard T.S."/>
            <person name="Juul-Madsen H.R."/>
        </authorList>
    </citation>
    <scope>NUCLEOTIDE SEQUENCE [LARGE SCALE GENOMIC DNA]</scope>
    <source>
        <strain evidence="2 3">DSM 45577</strain>
    </source>
</reference>
<feature type="domain" description="SnoaL-like" evidence="1">
    <location>
        <begin position="11"/>
        <end position="117"/>
    </location>
</feature>
<dbReference type="InterPro" id="IPR032710">
    <property type="entry name" value="NTF2-like_dom_sf"/>
</dbReference>
<evidence type="ECO:0000313" key="2">
    <source>
        <dbReference type="EMBL" id="SCL54610.1"/>
    </source>
</evidence>
<dbReference type="AlphaFoldDB" id="A0A1C6UKL1"/>
<gene>
    <name evidence="2" type="ORF">GA0070617_2714</name>
</gene>